<evidence type="ECO:0000313" key="5">
    <source>
        <dbReference type="Proteomes" id="UP000711178"/>
    </source>
</evidence>
<dbReference type="Pfam" id="PF08896">
    <property type="entry name" value="DUF1842"/>
    <property type="match status" value="1"/>
</dbReference>
<sequence length="202" mass="22130">MSAAGLFHTRLTVASPNLGAPVLTLDLVVDTVSKKVAGAAQIFQSTNPPVQFHANVWGHYTQAKLDKATEHHIVLSLEGSPSSPNSMIAETFNLQGILEQDWTKGYASYRFFYQSAWHSVVHAVVTEDKLAPGKQPHAGNHARHHPVMPLYAAALQQSRGSTDVAQLKALASQAEEQLKQHDNIQNALTQLKGEIIRLEKQQ</sequence>
<feature type="domain" description="DUF1842" evidence="2">
    <location>
        <begin position="5"/>
        <end position="117"/>
    </location>
</feature>
<dbReference type="RefSeq" id="WP_043572526.1">
    <property type="nucleotide sequence ID" value="NZ_CP142381.1"/>
</dbReference>
<protein>
    <submittedName>
        <fullName evidence="4">DUF1843 domain-containing protein</fullName>
    </submittedName>
</protein>
<evidence type="ECO:0000313" key="4">
    <source>
        <dbReference type="EMBL" id="MBW8288535.1"/>
    </source>
</evidence>
<reference evidence="4 5" key="1">
    <citation type="submission" date="2021-05" db="EMBL/GenBank/DDBJ databases">
        <title>Draft Whole Genome Sequencing Of Biosensor Chromobacterium violaceum Strain CV026 Reveals A Regulatory RNA In Chromobacterium violaceum Phenotype Regulatory Network.</title>
        <authorList>
            <person name="Hong K.W."/>
            <person name="Chan K.G."/>
            <person name="Chang C.-Y."/>
        </authorList>
    </citation>
    <scope>NUCLEOTIDE SEQUENCE [LARGE SCALE GENOMIC DNA]</scope>
    <source>
        <strain evidence="4 5">ATCC 31532</strain>
    </source>
</reference>
<proteinExistence type="predicted"/>
<evidence type="ECO:0000259" key="3">
    <source>
        <dbReference type="Pfam" id="PF08898"/>
    </source>
</evidence>
<evidence type="ECO:0000256" key="1">
    <source>
        <dbReference type="SAM" id="Coils"/>
    </source>
</evidence>
<comment type="caution">
    <text evidence="4">The sequence shown here is derived from an EMBL/GenBank/DDBJ whole genome shotgun (WGS) entry which is preliminary data.</text>
</comment>
<feature type="coiled-coil region" evidence="1">
    <location>
        <begin position="164"/>
        <end position="201"/>
    </location>
</feature>
<name>A0ABS7FGC8_9NEIS</name>
<accession>A0ABS7FGC8</accession>
<dbReference type="InterPro" id="IPR014992">
    <property type="entry name" value="DUF1842"/>
</dbReference>
<organism evidence="4 5">
    <name type="scientific">Chromobacterium subtsugae</name>
    <dbReference type="NCBI Taxonomy" id="251747"/>
    <lineage>
        <taxon>Bacteria</taxon>
        <taxon>Pseudomonadati</taxon>
        <taxon>Pseudomonadota</taxon>
        <taxon>Betaproteobacteria</taxon>
        <taxon>Neisseriales</taxon>
        <taxon>Chromobacteriaceae</taxon>
        <taxon>Chromobacterium</taxon>
    </lineage>
</organism>
<dbReference type="EMBL" id="JAHDTB010000010">
    <property type="protein sequence ID" value="MBW8288535.1"/>
    <property type="molecule type" value="Genomic_DNA"/>
</dbReference>
<feature type="domain" description="DUF1843" evidence="3">
    <location>
        <begin position="149"/>
        <end position="199"/>
    </location>
</feature>
<dbReference type="InterPro" id="IPR014994">
    <property type="entry name" value="DUF1843"/>
</dbReference>
<dbReference type="Pfam" id="PF08898">
    <property type="entry name" value="DUF1843"/>
    <property type="match status" value="1"/>
</dbReference>
<dbReference type="Proteomes" id="UP000711178">
    <property type="component" value="Unassembled WGS sequence"/>
</dbReference>
<gene>
    <name evidence="4" type="ORF">KIF53_12940</name>
</gene>
<keyword evidence="1" id="KW-0175">Coiled coil</keyword>
<evidence type="ECO:0000259" key="2">
    <source>
        <dbReference type="Pfam" id="PF08896"/>
    </source>
</evidence>
<dbReference type="GeneID" id="89686119"/>
<keyword evidence="5" id="KW-1185">Reference proteome</keyword>